<evidence type="ECO:0000313" key="1">
    <source>
        <dbReference type="EMBL" id="ORE02447.1"/>
    </source>
</evidence>
<proteinExistence type="predicted"/>
<dbReference type="EMBL" id="KV922050">
    <property type="protein sequence ID" value="ORE02447.1"/>
    <property type="molecule type" value="Genomic_DNA"/>
</dbReference>
<accession>A0A1X0QRT4</accession>
<reference evidence="1" key="1">
    <citation type="journal article" date="2016" name="Proc. Natl. Acad. Sci. U.S.A.">
        <title>Lipid metabolic changes in an early divergent fungus govern the establishment of a mutualistic symbiosis with endobacteria.</title>
        <authorList>
            <person name="Lastovetsky O.A."/>
            <person name="Gaspar M.L."/>
            <person name="Mondo S.J."/>
            <person name="LaButti K.M."/>
            <person name="Sandor L."/>
            <person name="Grigoriev I.V."/>
            <person name="Henry S.A."/>
            <person name="Pawlowska T.E."/>
        </authorList>
    </citation>
    <scope>NUCLEOTIDE SEQUENCE [LARGE SCALE GENOMIC DNA]</scope>
    <source>
        <strain evidence="1">ATCC 52814</strain>
    </source>
</reference>
<sequence>MTIAKIYVPTLVTNAKKLYSHESKLADRVVYGCPCCLSVSDALGVLDGHSKVHLRKHSPSSASFSLYASLDQDSASLLLSSTLESSTTDVELLQETVIVVTGLHAQTEALVDTNHLPVRSYLYRFSWMVGVVDLMDKFKEFWGASIALNKISNINDDRILSLYKIFVFSPEFDKRITRYSG</sequence>
<gene>
    <name evidence="1" type="ORF">BCV72DRAFT_309113</name>
</gene>
<dbReference type="VEuPathDB" id="FungiDB:BCV72DRAFT_309113"/>
<dbReference type="AlphaFoldDB" id="A0A1X0QRT4"/>
<name>A0A1X0QRT4_RHIZD</name>
<organism evidence="1">
    <name type="scientific">Rhizopus microsporus var. microsporus</name>
    <dbReference type="NCBI Taxonomy" id="86635"/>
    <lineage>
        <taxon>Eukaryota</taxon>
        <taxon>Fungi</taxon>
        <taxon>Fungi incertae sedis</taxon>
        <taxon>Mucoromycota</taxon>
        <taxon>Mucoromycotina</taxon>
        <taxon>Mucoromycetes</taxon>
        <taxon>Mucorales</taxon>
        <taxon>Mucorineae</taxon>
        <taxon>Rhizopodaceae</taxon>
        <taxon>Rhizopus</taxon>
    </lineage>
</organism>
<protein>
    <submittedName>
        <fullName evidence="1">Uncharacterized protein</fullName>
    </submittedName>
</protein>
<dbReference type="Proteomes" id="UP000242414">
    <property type="component" value="Unassembled WGS sequence"/>
</dbReference>